<dbReference type="EMBL" id="JANSHE010005998">
    <property type="protein sequence ID" value="KAJ2968517.1"/>
    <property type="molecule type" value="Genomic_DNA"/>
</dbReference>
<gene>
    <name evidence="1" type="ORF">NUW54_g13192</name>
</gene>
<dbReference type="Proteomes" id="UP001144978">
    <property type="component" value="Unassembled WGS sequence"/>
</dbReference>
<protein>
    <submittedName>
        <fullName evidence="1">Uncharacterized protein</fullName>
    </submittedName>
</protein>
<organism evidence="1 2">
    <name type="scientific">Trametes sanguinea</name>
    <dbReference type="NCBI Taxonomy" id="158606"/>
    <lineage>
        <taxon>Eukaryota</taxon>
        <taxon>Fungi</taxon>
        <taxon>Dikarya</taxon>
        <taxon>Basidiomycota</taxon>
        <taxon>Agaricomycotina</taxon>
        <taxon>Agaricomycetes</taxon>
        <taxon>Polyporales</taxon>
        <taxon>Polyporaceae</taxon>
        <taxon>Trametes</taxon>
    </lineage>
</organism>
<accession>A0ACC1MNE0</accession>
<keyword evidence="2" id="KW-1185">Reference proteome</keyword>
<evidence type="ECO:0000313" key="2">
    <source>
        <dbReference type="Proteomes" id="UP001144978"/>
    </source>
</evidence>
<evidence type="ECO:0000313" key="1">
    <source>
        <dbReference type="EMBL" id="KAJ2968517.1"/>
    </source>
</evidence>
<reference evidence="1" key="1">
    <citation type="submission" date="2022-08" db="EMBL/GenBank/DDBJ databases">
        <title>Genome Sequence of Pycnoporus sanguineus.</title>
        <authorList>
            <person name="Buettner E."/>
        </authorList>
    </citation>
    <scope>NUCLEOTIDE SEQUENCE</scope>
    <source>
        <strain evidence="1">CG-C14</strain>
    </source>
</reference>
<proteinExistence type="predicted"/>
<name>A0ACC1MNE0_9APHY</name>
<sequence>MIPRASLVVLADRFAYSLIQIDQGPNTLDPEMYKDNFMAVWHKLCSGESVACQSADGAPRSVNLLSEPLSGILVDGFAIEVLNSLYKQRDLSPAHTNLNIFNWIPVSSNHIVALYRQDPIPLAEAIAEREGISFDDAAYKLLAIAKGRVIECPGLPPMYDYEHQPQGFTFPQEMLGRVFIRLARGMMQADALVTLDAADYHPEATAACREYLGVLGRKIHFAGPLITKTHPDPDPEVAAAAEAAMQFMDEQLKKHGERSLIYVSFGSLFWPMDPAKLVAVLDILMQQGIPFVLPHPSPLAHLPDDLMRRLKEYPDVYMANWVPQQAILDHPVSSPAQTSCESRADSLDRRQDGVLHTADTTACSSASTPVSLCEFPIANFTVRLANAHTPSI</sequence>
<comment type="caution">
    <text evidence="1">The sequence shown here is derived from an EMBL/GenBank/DDBJ whole genome shotgun (WGS) entry which is preliminary data.</text>
</comment>